<dbReference type="SMART" id="SM00054">
    <property type="entry name" value="EFh"/>
    <property type="match status" value="1"/>
</dbReference>
<feature type="repeat" description="WD" evidence="3">
    <location>
        <begin position="228"/>
        <end position="259"/>
    </location>
</feature>
<proteinExistence type="predicted"/>
<keyword evidence="2" id="KW-0106">Calcium</keyword>
<evidence type="ECO:0000256" key="4">
    <source>
        <dbReference type="SAM" id="MobiDB-lite"/>
    </source>
</evidence>
<feature type="domain" description="EF-hand" evidence="5">
    <location>
        <begin position="101"/>
        <end position="136"/>
    </location>
</feature>
<gene>
    <name evidence="6" type="ORF">BSAL_48595</name>
</gene>
<dbReference type="PROSITE" id="PS50222">
    <property type="entry name" value="EF_HAND_2"/>
    <property type="match status" value="1"/>
</dbReference>
<feature type="compositionally biased region" description="Gly residues" evidence="4">
    <location>
        <begin position="1519"/>
        <end position="1534"/>
    </location>
</feature>
<accession>A0A0S4KM69</accession>
<evidence type="ECO:0000256" key="2">
    <source>
        <dbReference type="ARBA" id="ARBA00022837"/>
    </source>
</evidence>
<feature type="region of interest" description="Disordered" evidence="4">
    <location>
        <begin position="1507"/>
        <end position="1534"/>
    </location>
</feature>
<dbReference type="Proteomes" id="UP000051952">
    <property type="component" value="Unassembled WGS sequence"/>
</dbReference>
<evidence type="ECO:0000256" key="1">
    <source>
        <dbReference type="ARBA" id="ARBA00022737"/>
    </source>
</evidence>
<feature type="compositionally biased region" description="Polar residues" evidence="4">
    <location>
        <begin position="1507"/>
        <end position="1517"/>
    </location>
</feature>
<name>A0A0S4KM69_BODSA</name>
<dbReference type="SUPFAM" id="SSF56112">
    <property type="entry name" value="Protein kinase-like (PK-like)"/>
    <property type="match status" value="1"/>
</dbReference>
<dbReference type="InterPro" id="IPR015943">
    <property type="entry name" value="WD40/YVTN_repeat-like_dom_sf"/>
</dbReference>
<dbReference type="EMBL" id="CYKH01002252">
    <property type="protein sequence ID" value="CUI15595.1"/>
    <property type="molecule type" value="Genomic_DNA"/>
</dbReference>
<dbReference type="InterPro" id="IPR036322">
    <property type="entry name" value="WD40_repeat_dom_sf"/>
</dbReference>
<evidence type="ECO:0000256" key="3">
    <source>
        <dbReference type="PROSITE-ProRule" id="PRU00221"/>
    </source>
</evidence>
<dbReference type="PANTHER" id="PTHR44324">
    <property type="entry name" value="WD40 REPEAT DOMAIN 95"/>
    <property type="match status" value="1"/>
</dbReference>
<evidence type="ECO:0000313" key="7">
    <source>
        <dbReference type="Proteomes" id="UP000051952"/>
    </source>
</evidence>
<dbReference type="PROSITE" id="PS00018">
    <property type="entry name" value="EF_HAND_1"/>
    <property type="match status" value="1"/>
</dbReference>
<dbReference type="InterPro" id="IPR002048">
    <property type="entry name" value="EF_hand_dom"/>
</dbReference>
<feature type="compositionally biased region" description="Polar residues" evidence="4">
    <location>
        <begin position="1449"/>
        <end position="1461"/>
    </location>
</feature>
<keyword evidence="1" id="KW-0677">Repeat</keyword>
<keyword evidence="7" id="KW-1185">Reference proteome</keyword>
<organism evidence="6 7">
    <name type="scientific">Bodo saltans</name>
    <name type="common">Flagellated protozoan</name>
    <dbReference type="NCBI Taxonomy" id="75058"/>
    <lineage>
        <taxon>Eukaryota</taxon>
        <taxon>Discoba</taxon>
        <taxon>Euglenozoa</taxon>
        <taxon>Kinetoplastea</taxon>
        <taxon>Metakinetoplastina</taxon>
        <taxon>Eubodonida</taxon>
        <taxon>Bodonidae</taxon>
        <taxon>Bodo</taxon>
    </lineage>
</organism>
<dbReference type="Gene3D" id="1.10.510.10">
    <property type="entry name" value="Transferase(Phosphotransferase) domain 1"/>
    <property type="match status" value="1"/>
</dbReference>
<dbReference type="PROSITE" id="PS50082">
    <property type="entry name" value="WD_REPEATS_2"/>
    <property type="match status" value="1"/>
</dbReference>
<dbReference type="InterPro" id="IPR001680">
    <property type="entry name" value="WD40_rpt"/>
</dbReference>
<dbReference type="InterPro" id="IPR011992">
    <property type="entry name" value="EF-hand-dom_pair"/>
</dbReference>
<dbReference type="SMART" id="SM00320">
    <property type="entry name" value="WD40"/>
    <property type="match status" value="6"/>
</dbReference>
<evidence type="ECO:0000313" key="6">
    <source>
        <dbReference type="EMBL" id="CUI15595.1"/>
    </source>
</evidence>
<dbReference type="Gene3D" id="1.10.238.10">
    <property type="entry name" value="EF-hand"/>
    <property type="match status" value="1"/>
</dbReference>
<evidence type="ECO:0000259" key="5">
    <source>
        <dbReference type="PROSITE" id="PS50222"/>
    </source>
</evidence>
<dbReference type="VEuPathDB" id="TriTrypDB:BSAL_48595"/>
<dbReference type="GO" id="GO:0005509">
    <property type="term" value="F:calcium ion binding"/>
    <property type="evidence" value="ECO:0007669"/>
    <property type="project" value="InterPro"/>
</dbReference>
<sequence length="1534" mass="168872">MVFFTSGGDPMQLLEDWRAAEHPLAICELLFTKLTLSQLSALHTNMGAAKKLQAAVTSSSIPTSSSGGGASGLSHACTLEEFQHAYHRTVNSFALQKFRDTINERLAEIFRTYDVDGDGTLTFEEMTLLRDMLHRQGDDVDDGALAAHRGDAHITKAEVTIYNELAVSVDWEATTSHRMLGELPEWSDCTLLVYHAGIHKYSVCWGTMLIIFELCGEDLNRARPCALLKGHLSSIVACAYVPHLKKMFTCGTDRYVHAWYAQDNWGRPDRGAAVGCAQISIVYDPSSQYLFTGGTDGSIYLYPTTPRFGQPMKRIEAHTDWVNDMIIIPELECLVTCSADASVKFFSTASLELRGTKSSPQHSSGLTKVMYCRKDRAIYTSISGREVLLWSPFLPKPTERLQGHDKPIVGFTCFERRPEVVTVDISGKVCVWDMRSTTIVQTLGAPDSPSPMGPTHGFAYNPHERSIACLGEHNAFIFIPQKGSCSALLDSVVGQVVYDAVHKSIVCSSGSRIVVFELTTGESRHAHGFGGVEISALACAVQQQLIIGTEEGKVMVVHMGSWQCSAQIQLKDPIRAVVDLGKKSRLSVTGECPKALALTSKGLIHVFPYGPLANAVGEPVVNLHTEFAGLEFASYSSKHGLMFMARNQMLEVWDVVYSSRKTVQALPSWITSVKCVDDVDATFFGTSDGCVHCFHSVSCVPSFVLQVAPTPVNFASPSTAGDAGASWWGSNAVRDFVPQRFAFDRVNWSLAVMSNDATKVFALDNILRRIAMFHQHSGISFGGSTKVVHNRYTVDLVALEVAPVYTYQCRSKFHAHLVLTMMVCPIVGARETAEADHERRLERILDFKIIQRKRSMSRVKIAVPVLDDGGNSSLNGNSHRMSMSGSFGGSTNAGSEEAPFANNIPDFERLVSAPLEFFTPASNERLDLQGGRGSLYAVHHFMPSHRRSMPAKHFPHLAMVDNPPTVALKTTSPPTSPLKASRTRAKFPAPSVTIIEGDESREALANSVLREKSPLQRRRSTVAPSPEKEKEKPNAPTAGLGARRASLAPHHLLEALRQSQIITKPEVKKDDGPVNTSPAITEAIVEIKWMVVCMAMSLHQIHAKRFAALFHPDMVRYVAPYYTMFLSNGLWALGEDATGALPSHLLPPEGLTPLGVAVDVWLIGLTLFKAMVGRDFSEPNAGRVNAFDTMTRALQESEHHVYSCYRGDALLMALLRRCLCAQASRRASVSEVLNMLEGFWNPPRHLTCIPLEPTEAARHELFIVKEKDASLKHIFHPAVEDAEYQCITVCEVPALYVLVEFNGLSAHVVLWSDEPKLVGVTPPNSTVATMYNVGREEVTSVRQTRISTSDLSVLDDPSLVRRGVYRVERFCPFFTETKTMDAMLGKVVEALPKPYYLEGWHKMKHLDAPKHHQSQKHRDMERKKRWADANATAKTTSFEKILLTANEPTSPQATSLNNGPNQLDDVDGTGHSPPRQELVGTSSGKLDFTIKVSTKLDSFLLGRNLNPHWSKTTSRPNTGPGGIRLGTGGLSKRK</sequence>
<feature type="region of interest" description="Disordered" evidence="4">
    <location>
        <begin position="1007"/>
        <end position="1041"/>
    </location>
</feature>
<dbReference type="InterPro" id="IPR011044">
    <property type="entry name" value="Quino_amine_DH_bsu"/>
</dbReference>
<feature type="region of interest" description="Disordered" evidence="4">
    <location>
        <begin position="1449"/>
        <end position="1481"/>
    </location>
</feature>
<dbReference type="SUPFAM" id="SSF47473">
    <property type="entry name" value="EF-hand"/>
    <property type="match status" value="1"/>
</dbReference>
<dbReference type="InterPro" id="IPR051242">
    <property type="entry name" value="WD-EF-hand_domain"/>
</dbReference>
<dbReference type="PANTHER" id="PTHR44324:SF4">
    <property type="entry name" value="WD40 REPEAT DOMAIN 95"/>
    <property type="match status" value="1"/>
</dbReference>
<dbReference type="SUPFAM" id="SSF50969">
    <property type="entry name" value="YVTN repeat-like/Quinoprotein amine dehydrogenase"/>
    <property type="match status" value="1"/>
</dbReference>
<dbReference type="SUPFAM" id="SSF50978">
    <property type="entry name" value="WD40 repeat-like"/>
    <property type="match status" value="1"/>
</dbReference>
<keyword evidence="3" id="KW-0853">WD repeat</keyword>
<dbReference type="InterPro" id="IPR018247">
    <property type="entry name" value="EF_Hand_1_Ca_BS"/>
</dbReference>
<reference evidence="7" key="1">
    <citation type="submission" date="2015-09" db="EMBL/GenBank/DDBJ databases">
        <authorList>
            <consortium name="Pathogen Informatics"/>
        </authorList>
    </citation>
    <scope>NUCLEOTIDE SEQUENCE [LARGE SCALE GENOMIC DNA]</scope>
    <source>
        <strain evidence="7">Lake Konstanz</strain>
    </source>
</reference>
<dbReference type="InterPro" id="IPR011009">
    <property type="entry name" value="Kinase-like_dom_sf"/>
</dbReference>
<dbReference type="Gene3D" id="2.130.10.10">
    <property type="entry name" value="YVTN repeat-like/Quinoprotein amine dehydrogenase"/>
    <property type="match status" value="2"/>
</dbReference>
<dbReference type="OrthoDB" id="445034at2759"/>
<dbReference type="Pfam" id="PF00400">
    <property type="entry name" value="WD40"/>
    <property type="match status" value="3"/>
</dbReference>
<protein>
    <submittedName>
        <fullName evidence="6">WD40 repeat-containing protein, putative</fullName>
    </submittedName>
</protein>